<protein>
    <submittedName>
        <fullName evidence="3">DNA polymerase III PolC-type</fullName>
        <ecNumber evidence="3">2.7.7.7</ecNumber>
    </submittedName>
</protein>
<dbReference type="GO" id="GO:0005829">
    <property type="term" value="C:cytosol"/>
    <property type="evidence" value="ECO:0007669"/>
    <property type="project" value="TreeGrafter"/>
</dbReference>
<feature type="domain" description="Exonuclease" evidence="2">
    <location>
        <begin position="6"/>
        <end position="174"/>
    </location>
</feature>
<dbReference type="GO" id="GO:0003887">
    <property type="term" value="F:DNA-directed DNA polymerase activity"/>
    <property type="evidence" value="ECO:0007669"/>
    <property type="project" value="UniProtKB-EC"/>
</dbReference>
<proteinExistence type="predicted"/>
<dbReference type="CDD" id="cd06127">
    <property type="entry name" value="DEDDh"/>
    <property type="match status" value="1"/>
</dbReference>
<evidence type="ECO:0000256" key="1">
    <source>
        <dbReference type="ARBA" id="ARBA00022839"/>
    </source>
</evidence>
<organism evidence="3">
    <name type="scientific">Clostridium symbiosum</name>
    <name type="common">Bacteroides symbiosus</name>
    <dbReference type="NCBI Taxonomy" id="1512"/>
    <lineage>
        <taxon>Bacteria</taxon>
        <taxon>Bacillati</taxon>
        <taxon>Bacillota</taxon>
        <taxon>Clostridia</taxon>
        <taxon>Lachnospirales</taxon>
        <taxon>Lachnospiraceae</taxon>
        <taxon>Otoolea</taxon>
    </lineage>
</organism>
<evidence type="ECO:0000259" key="2">
    <source>
        <dbReference type="SMART" id="SM00479"/>
    </source>
</evidence>
<sequence length="200" mass="21734">MESKYDYVVFDIETTGLHPDSDQICEIAAIGVKDGLPQGLFSTLVAIEGSMPEAAGRVNGITDDMLKGAPAIGDALDAFIDFIEEDAVLAGHNIASFDIPFIEAAAAKSGRDFTYLDVIDTLDAARELWPDLPSRSMDSLRDILGIERTDAHRALADCYDELAVLNAELSVIMQSYARKMDYCRGELLRIAGEIAEEIGE</sequence>
<dbReference type="PANTHER" id="PTHR30231">
    <property type="entry name" value="DNA POLYMERASE III SUBUNIT EPSILON"/>
    <property type="match status" value="1"/>
</dbReference>
<keyword evidence="1" id="KW-0269">Exonuclease</keyword>
<dbReference type="Gene3D" id="3.30.420.10">
    <property type="entry name" value="Ribonuclease H-like superfamily/Ribonuclease H"/>
    <property type="match status" value="1"/>
</dbReference>
<dbReference type="SUPFAM" id="SSF53098">
    <property type="entry name" value="Ribonuclease H-like"/>
    <property type="match status" value="1"/>
</dbReference>
<dbReference type="EC" id="2.7.7.7" evidence="3"/>
<keyword evidence="1" id="KW-0540">Nuclease</keyword>
<dbReference type="InterPro" id="IPR036397">
    <property type="entry name" value="RNaseH_sf"/>
</dbReference>
<dbReference type="InterPro" id="IPR006054">
    <property type="entry name" value="DnaQ"/>
</dbReference>
<keyword evidence="3" id="KW-0808">Transferase</keyword>
<reference evidence="3" key="1">
    <citation type="submission" date="2019-11" db="EMBL/GenBank/DDBJ databases">
        <authorList>
            <person name="Feng L."/>
        </authorList>
    </citation>
    <scope>NUCLEOTIDE SEQUENCE</scope>
    <source>
        <strain evidence="3">CsymbiosumLFYP84</strain>
    </source>
</reference>
<dbReference type="GO" id="GO:0008408">
    <property type="term" value="F:3'-5' exonuclease activity"/>
    <property type="evidence" value="ECO:0007669"/>
    <property type="project" value="TreeGrafter"/>
</dbReference>
<name>A0A6N3DF72_CLOSY</name>
<dbReference type="FunFam" id="3.30.420.10:FF:000045">
    <property type="entry name" value="3'-5' exonuclease DinG"/>
    <property type="match status" value="1"/>
</dbReference>
<dbReference type="GO" id="GO:0045004">
    <property type="term" value="P:DNA replication proofreading"/>
    <property type="evidence" value="ECO:0007669"/>
    <property type="project" value="TreeGrafter"/>
</dbReference>
<dbReference type="NCBIfam" id="TIGR00573">
    <property type="entry name" value="dnaq"/>
    <property type="match status" value="1"/>
</dbReference>
<dbReference type="EMBL" id="CACRUA010000022">
    <property type="protein sequence ID" value="VYU27560.1"/>
    <property type="molecule type" value="Genomic_DNA"/>
</dbReference>
<dbReference type="Pfam" id="PF00929">
    <property type="entry name" value="RNase_T"/>
    <property type="match status" value="1"/>
</dbReference>
<dbReference type="InterPro" id="IPR012337">
    <property type="entry name" value="RNaseH-like_sf"/>
</dbReference>
<dbReference type="RefSeq" id="WP_156684520.1">
    <property type="nucleotide sequence ID" value="NZ_CACRUA010000022.1"/>
</dbReference>
<gene>
    <name evidence="3" type="primary">polC_2</name>
    <name evidence="3" type="ORF">CSLFYP84_01757</name>
</gene>
<keyword evidence="1" id="KW-0378">Hydrolase</keyword>
<dbReference type="InterPro" id="IPR013520">
    <property type="entry name" value="Ribonucl_H"/>
</dbReference>
<dbReference type="SMART" id="SM00479">
    <property type="entry name" value="EXOIII"/>
    <property type="match status" value="1"/>
</dbReference>
<dbReference type="PANTHER" id="PTHR30231:SF41">
    <property type="entry name" value="DNA POLYMERASE III SUBUNIT EPSILON"/>
    <property type="match status" value="1"/>
</dbReference>
<accession>A0A6N3DF72</accession>
<keyword evidence="3" id="KW-0548">Nucleotidyltransferase</keyword>
<evidence type="ECO:0000313" key="3">
    <source>
        <dbReference type="EMBL" id="VYU27560.1"/>
    </source>
</evidence>
<dbReference type="AlphaFoldDB" id="A0A6N3DF72"/>
<dbReference type="GO" id="GO:0003677">
    <property type="term" value="F:DNA binding"/>
    <property type="evidence" value="ECO:0007669"/>
    <property type="project" value="InterPro"/>
</dbReference>